<evidence type="ECO:0000256" key="1">
    <source>
        <dbReference type="ARBA" id="ARBA00023015"/>
    </source>
</evidence>
<keyword evidence="2" id="KW-0238">DNA-binding</keyword>
<dbReference type="RefSeq" id="WP_188862700.1">
    <property type="nucleotide sequence ID" value="NZ_BMLT01000015.1"/>
</dbReference>
<evidence type="ECO:0000256" key="3">
    <source>
        <dbReference type="ARBA" id="ARBA00023163"/>
    </source>
</evidence>
<dbReference type="SUPFAM" id="SSF46894">
    <property type="entry name" value="C-terminal effector domain of the bipartite response regulators"/>
    <property type="match status" value="1"/>
</dbReference>
<keyword evidence="6" id="KW-1185">Reference proteome</keyword>
<dbReference type="PROSITE" id="PS50043">
    <property type="entry name" value="HTH_LUXR_2"/>
    <property type="match status" value="1"/>
</dbReference>
<dbReference type="Pfam" id="PF00196">
    <property type="entry name" value="GerE"/>
    <property type="match status" value="1"/>
</dbReference>
<feature type="domain" description="HTH luxR-type" evidence="4">
    <location>
        <begin position="198"/>
        <end position="263"/>
    </location>
</feature>
<dbReference type="PANTHER" id="PTHR44688:SF16">
    <property type="entry name" value="DNA-BINDING TRANSCRIPTIONAL ACTIVATOR DEVR_DOSR"/>
    <property type="match status" value="1"/>
</dbReference>
<comment type="caution">
    <text evidence="5">The sequence shown here is derived from an EMBL/GenBank/DDBJ whole genome shotgun (WGS) entry which is preliminary data.</text>
</comment>
<dbReference type="Proteomes" id="UP000599578">
    <property type="component" value="Unassembled WGS sequence"/>
</dbReference>
<reference evidence="5 6" key="1">
    <citation type="journal article" date="2014" name="Int. J. Syst. Evol. Microbiol.">
        <title>Complete genome sequence of Corynebacterium casei LMG S-19264T (=DSM 44701T), isolated from a smear-ripened cheese.</title>
        <authorList>
            <consortium name="US DOE Joint Genome Institute (JGI-PGF)"/>
            <person name="Walter F."/>
            <person name="Albersmeier A."/>
            <person name="Kalinowski J."/>
            <person name="Ruckert C."/>
        </authorList>
    </citation>
    <scope>NUCLEOTIDE SEQUENCE [LARGE SCALE GENOMIC DNA]</scope>
    <source>
        <strain evidence="5 6">CGMCC 1.7286</strain>
    </source>
</reference>
<evidence type="ECO:0000313" key="5">
    <source>
        <dbReference type="EMBL" id="GGO88042.1"/>
    </source>
</evidence>
<dbReference type="InterPro" id="IPR016032">
    <property type="entry name" value="Sig_transdc_resp-reg_C-effctor"/>
</dbReference>
<evidence type="ECO:0000313" key="6">
    <source>
        <dbReference type="Proteomes" id="UP000599578"/>
    </source>
</evidence>
<gene>
    <name evidence="5" type="ORF">GCM10011348_42620</name>
</gene>
<evidence type="ECO:0000256" key="2">
    <source>
        <dbReference type="ARBA" id="ARBA00023125"/>
    </source>
</evidence>
<proteinExistence type="predicted"/>
<dbReference type="InterPro" id="IPR000792">
    <property type="entry name" value="Tscrpt_reg_LuxR_C"/>
</dbReference>
<keyword evidence="3" id="KW-0804">Transcription</keyword>
<dbReference type="InterPro" id="IPR036388">
    <property type="entry name" value="WH-like_DNA-bd_sf"/>
</dbReference>
<dbReference type="PROSITE" id="PS00622">
    <property type="entry name" value="HTH_LUXR_1"/>
    <property type="match status" value="1"/>
</dbReference>
<dbReference type="PRINTS" id="PR00038">
    <property type="entry name" value="HTHLUXR"/>
</dbReference>
<organism evidence="5 6">
    <name type="scientific">Marinobacterium nitratireducens</name>
    <dbReference type="NCBI Taxonomy" id="518897"/>
    <lineage>
        <taxon>Bacteria</taxon>
        <taxon>Pseudomonadati</taxon>
        <taxon>Pseudomonadota</taxon>
        <taxon>Gammaproteobacteria</taxon>
        <taxon>Oceanospirillales</taxon>
        <taxon>Oceanospirillaceae</taxon>
        <taxon>Marinobacterium</taxon>
    </lineage>
</organism>
<dbReference type="GO" id="GO:0003677">
    <property type="term" value="F:DNA binding"/>
    <property type="evidence" value="ECO:0007669"/>
    <property type="project" value="UniProtKB-KW"/>
</dbReference>
<dbReference type="Gene3D" id="1.10.10.10">
    <property type="entry name" value="Winged helix-like DNA-binding domain superfamily/Winged helix DNA-binding domain"/>
    <property type="match status" value="1"/>
</dbReference>
<protein>
    <submittedName>
        <fullName evidence="5">Helix-turn-helix transcriptional regulator</fullName>
    </submittedName>
</protein>
<accession>A0A917ZNH4</accession>
<dbReference type="EMBL" id="BMLT01000015">
    <property type="protein sequence ID" value="GGO88042.1"/>
    <property type="molecule type" value="Genomic_DNA"/>
</dbReference>
<name>A0A917ZNH4_9GAMM</name>
<evidence type="ECO:0000259" key="4">
    <source>
        <dbReference type="PROSITE" id="PS50043"/>
    </source>
</evidence>
<dbReference type="CDD" id="cd06170">
    <property type="entry name" value="LuxR_C_like"/>
    <property type="match status" value="1"/>
</dbReference>
<keyword evidence="1" id="KW-0805">Transcription regulation</keyword>
<dbReference type="SMART" id="SM00421">
    <property type="entry name" value="HTH_LUXR"/>
    <property type="match status" value="1"/>
</dbReference>
<sequence>MPVPGIESAAFIGWQQEVAELIDHIRQPGFPRRLAQVLGRLVHCDTMLVAVFREQERPIVLFSESEDERSPAMQRYLSEAYMLDPVFNAVGRGIRPGVQRLSDIAPDCFEQSDYYRNCYREFNLCDEVDLFVYPEPGTAFTVSIGRGPELGSVTRAERQALQALFPIVEALVKQFWLVHSASYLRQPRAGGPLARALDSFGCGVLTAREQQIAGLVLRGFSTDAIAAELHISTGTVKVHRRNMHARFNTSTQSELFARFLDHLATLAPL</sequence>
<dbReference type="PANTHER" id="PTHR44688">
    <property type="entry name" value="DNA-BINDING TRANSCRIPTIONAL ACTIVATOR DEVR_DOSR"/>
    <property type="match status" value="1"/>
</dbReference>
<dbReference type="GO" id="GO:0006355">
    <property type="term" value="P:regulation of DNA-templated transcription"/>
    <property type="evidence" value="ECO:0007669"/>
    <property type="project" value="InterPro"/>
</dbReference>
<dbReference type="AlphaFoldDB" id="A0A917ZNH4"/>